<name>A0A6C0E813_9ZZZZ</name>
<dbReference type="EMBL" id="MN739746">
    <property type="protein sequence ID" value="QHT24543.1"/>
    <property type="molecule type" value="Genomic_DNA"/>
</dbReference>
<accession>A0A6C0E813</accession>
<proteinExistence type="predicted"/>
<evidence type="ECO:0008006" key="2">
    <source>
        <dbReference type="Google" id="ProtNLM"/>
    </source>
</evidence>
<protein>
    <recommendedName>
        <fullName evidence="2">S-layer family protein</fullName>
    </recommendedName>
</protein>
<reference evidence="1" key="1">
    <citation type="journal article" date="2020" name="Nature">
        <title>Giant virus diversity and host interactions through global metagenomics.</title>
        <authorList>
            <person name="Schulz F."/>
            <person name="Roux S."/>
            <person name="Paez-Espino D."/>
            <person name="Jungbluth S."/>
            <person name="Walsh D.A."/>
            <person name="Denef V.J."/>
            <person name="McMahon K.D."/>
            <person name="Konstantinidis K.T."/>
            <person name="Eloe-Fadrosh E.A."/>
            <person name="Kyrpides N.C."/>
            <person name="Woyke T."/>
        </authorList>
    </citation>
    <scope>NUCLEOTIDE SEQUENCE</scope>
    <source>
        <strain evidence="1">GVMAG-M-3300023179-150</strain>
    </source>
</reference>
<evidence type="ECO:0000313" key="1">
    <source>
        <dbReference type="EMBL" id="QHT24543.1"/>
    </source>
</evidence>
<sequence length="2343" mass="226388">MSEIANDVKFSTIEVTSNLGVNFSANNTRIKHTGSGELTMSSTVGDLTFTTGGTSSNALTINAPSGGIDINAGGKISIDTTSVDGGIHIATSTAGIPVIIGTSTTSATIAGDLVVSGNLIVNGDSVTNNVITYTSEDSIFYLNSGQTGTSTKDIGLIGERGSASNVAWVWDESADEWVAAHTNTTEADDGIVNILNYNQIRCGGLAVVTDVSKDTTTCDVDVDGEINLHTSEAESHAIDLYATAGGIRLKATGHNVNIDPSDANESASTSGHILHISSNTVTDSSTSSGGTTAVFHGVKIEAPTLAAVNDSVTTTTASTLYISGAPSAGGNQTLTHAYALNADGFTRIGGPLLITGSVDILSSVSLGGNLDMNENNIVNNGNLATDTISPRLNDITINVNHDRPMALEIRDSFNSYILIDSTSGDECVHLNSDVTLRTGEAITISHAADANGEDLTIAQTGNFNASLLLTSTGTGADAIGLTANAGGIDINAGTGGITIDTTGSLSLDSSATGASSNLTHVGSTGNDLTVSCTSGSLNLLGGEAVADAVRINTTNTSGGIDIDAGTRGLAIDTTGSLSLDSSLTTGPSNLTHVGGVGHDLTVECVSGSLNLISGEAHTEAIKIEARDDAGGIKINSGTGGIDVDTTGYLYINTGSGGIDIISDGYISLNSNTVDEECNLTHAGGVGNDLLISCTLGSLNLRGGEAAVDAVRINTTHLNGGIDIDAGTGGIAIDTTGSLSLDSSATSASSNLTHVGSAGNDLTVSCTSGSLNLLGGEAINNAVRINTTNAVGGIDIDAGTGGIAVDSTGVIDINATGALTLDSSATGASSNLTHVGSAGNDLTVSCTSGSLNLLGGEAINNAVRINTTNAAGGIDIDAGTGGLTIDTTGTLSLDSSATTAPSNLTHVGSAGNDLTVSCTSGSLNLIGGEAINNAVTINTTNVAGGIDIDAGTGGIAIDTTGPLSLDSSATGAGSNLTHVGSVGNDLTVSCGAGSLLLRGGEAAVDAVRINAFDTAGGIDIDAGTGGLTIDTTGSLSLDSSATAAPSNLTHVGSAGNDLTVSCTSGSLNLIGGEAVNNAVTINTTNVAGGIDIDAGTGGIAVDTTGSLSLTGNSATSNAVRINSNNAAGGIDIDAGTGGVAIDTTGSLSLDSSATGASSNLTHVGSAGNDLTVSCTAGSLNLIGGEAINNAVRINTTNAAGGIDIDAGTGGIAVDSTGVIDINATGALTLDSSATGASSNLTHAGSAGNDLTVSCTSGSLNLLGGEAINNAVRINTTNAAGGIDIDAGTGGLTIDTTGTLSLDSSATGASSNLTHVGSAGNDLTVSCTSGSLNLIGGEAINNAVTINTTNAAGGIDIDAGTGGIAIDTTGPLSLDSSATGASSNLTHVGSAGNDLTVSCTSGSLNLLGGEAINNAVRINTTNVAGGIDIDAGTGGIAVDSTGVIDINATGALTLDSSATGASSNLTHAGSAGNDLTVSCTSGSVNLRGGEAAVDAVKINTTHANGGIDIDAGTGGLTIDTTGALSLTGNAATNNAVKINSNNAAGGIDIDSGTGGITIDTTGALDVTVGTGGITFSTSGTFSIDSTIAAGASNITHIGASGQDLTVSCTNGSLILAAGENVADAVRINASDTDGGIDIDAGSGGITIDTTGPLSLTNTTSGITIDTSGTFSIDSSTSDGASNVTHVGSAGNDLTVSCTGGSLNLLGGEAINNAVRINTINAAGGIDIDAGTGGIAIDTTGSLSLTGNSATGNAVRINSNNAAGGIDIDAGTGGIAIDTTGALSLDSSATTASSNLTHAGGAGHDLTVSCTNGSLNLTAGEAANNAITITAGAGGIDINASTGGITIDTSGAISIDSEASGAPSNLTHVGSAGNDLTVSCTGGSLNLRGGEAAADAVRINTINAAGGIDIDGGTGGITIDTTGSLSLTGNSATGNAVRINSNNAAGGIDIDAGTGGIAIDTTGSLSLDSSATGASSNLTHVGSAGNDLTVSCTNGSLNLTAGEAANNAITITAGAGGIDINASTGGITIDTSGAISIDSEASGAPSNLTHVGSAGNDLTVSCTGGSLNLRGGEAVADAVRINTINAAGGIDIDGGSAGITIDTTGSLSLDSSAIAASSNLTHAGGAGHDLTVSCTNGSLNLTAGEAANNAIAITASAGGITMSTASQVSITGDLLTTSNTGATGTNVTAVEHGTSRLHLTVLTLTNVDLGAIASAADQAKGVLIYTLPAGAIIVKHSYMSVGLTNADGTINGDTPDIGLGTAMATGAVNVLGGTPQFEDVLVGQTAANVTGTATVKTTIPQLIIESGDDHTIYLNIADGWAGSDTSVKANGSVVLEWTYMEGTVLG</sequence>
<organism evidence="1">
    <name type="scientific">viral metagenome</name>
    <dbReference type="NCBI Taxonomy" id="1070528"/>
    <lineage>
        <taxon>unclassified sequences</taxon>
        <taxon>metagenomes</taxon>
        <taxon>organismal metagenomes</taxon>
    </lineage>
</organism>